<dbReference type="InterPro" id="IPR008271">
    <property type="entry name" value="Ser/Thr_kinase_AS"/>
</dbReference>
<evidence type="ECO:0000259" key="13">
    <source>
        <dbReference type="PROSITE" id="PS50011"/>
    </source>
</evidence>
<dbReference type="PROSITE" id="PS50011">
    <property type="entry name" value="PROTEIN_KINASE_DOM"/>
    <property type="match status" value="1"/>
</dbReference>
<dbReference type="CDD" id="cd06577">
    <property type="entry name" value="PASTA_pknB"/>
    <property type="match status" value="3"/>
</dbReference>
<organism evidence="15 16">
    <name type="scientific">Actinopolymorpha rutila</name>
    <dbReference type="NCBI Taxonomy" id="446787"/>
    <lineage>
        <taxon>Bacteria</taxon>
        <taxon>Bacillati</taxon>
        <taxon>Actinomycetota</taxon>
        <taxon>Actinomycetes</taxon>
        <taxon>Propionibacteriales</taxon>
        <taxon>Actinopolymorphaceae</taxon>
        <taxon>Actinopolymorpha</taxon>
    </lineage>
</organism>
<evidence type="ECO:0000256" key="12">
    <source>
        <dbReference type="SAM" id="Phobius"/>
    </source>
</evidence>
<dbReference type="GO" id="GO:0045717">
    <property type="term" value="P:negative regulation of fatty acid biosynthetic process"/>
    <property type="evidence" value="ECO:0007669"/>
    <property type="project" value="UniProtKB-ARBA"/>
</dbReference>
<feature type="domain" description="Protein kinase" evidence="13">
    <location>
        <begin position="28"/>
        <end position="294"/>
    </location>
</feature>
<feature type="domain" description="PASTA" evidence="14">
    <location>
        <begin position="386"/>
        <end position="453"/>
    </location>
</feature>
<keyword evidence="4" id="KW-0677">Repeat</keyword>
<accession>A0A852ZWV1</accession>
<dbReference type="PANTHER" id="PTHR43289:SF6">
    <property type="entry name" value="SERINE_THREONINE-PROTEIN KINASE NEKL-3"/>
    <property type="match status" value="1"/>
</dbReference>
<feature type="compositionally biased region" description="Low complexity" evidence="11">
    <location>
        <begin position="609"/>
        <end position="621"/>
    </location>
</feature>
<feature type="region of interest" description="Disordered" evidence="11">
    <location>
        <begin position="416"/>
        <end position="439"/>
    </location>
</feature>
<dbReference type="SMART" id="SM00740">
    <property type="entry name" value="PASTA"/>
    <property type="match status" value="3"/>
</dbReference>
<dbReference type="GO" id="GO:0005524">
    <property type="term" value="F:ATP binding"/>
    <property type="evidence" value="ECO:0007669"/>
    <property type="project" value="UniProtKB-UniRule"/>
</dbReference>
<comment type="caution">
    <text evidence="15">The sequence shown here is derived from an EMBL/GenBank/DDBJ whole genome shotgun (WGS) entry which is preliminary data.</text>
</comment>
<dbReference type="PROSITE" id="PS00107">
    <property type="entry name" value="PROTEIN_KINASE_ATP"/>
    <property type="match status" value="1"/>
</dbReference>
<proteinExistence type="predicted"/>
<feature type="compositionally biased region" description="Basic and acidic residues" evidence="11">
    <location>
        <begin position="479"/>
        <end position="490"/>
    </location>
</feature>
<dbReference type="NCBIfam" id="NF033483">
    <property type="entry name" value="PknB_PASTA_kin"/>
    <property type="match status" value="1"/>
</dbReference>
<keyword evidence="12" id="KW-0812">Transmembrane</keyword>
<dbReference type="Pfam" id="PF03793">
    <property type="entry name" value="PASTA"/>
    <property type="match status" value="3"/>
</dbReference>
<evidence type="ECO:0000256" key="6">
    <source>
        <dbReference type="ARBA" id="ARBA00022777"/>
    </source>
</evidence>
<feature type="compositionally biased region" description="Polar residues" evidence="11">
    <location>
        <begin position="1"/>
        <end position="11"/>
    </location>
</feature>
<evidence type="ECO:0000313" key="15">
    <source>
        <dbReference type="EMBL" id="NYH93196.1"/>
    </source>
</evidence>
<evidence type="ECO:0000256" key="1">
    <source>
        <dbReference type="ARBA" id="ARBA00012513"/>
    </source>
</evidence>
<dbReference type="AlphaFoldDB" id="A0A852ZWV1"/>
<feature type="region of interest" description="Disordered" evidence="11">
    <location>
        <begin position="1"/>
        <end position="21"/>
    </location>
</feature>
<dbReference type="Gene3D" id="3.30.10.20">
    <property type="match status" value="3"/>
</dbReference>
<dbReference type="CDD" id="cd14014">
    <property type="entry name" value="STKc_PknB_like"/>
    <property type="match status" value="1"/>
</dbReference>
<feature type="compositionally biased region" description="Pro residues" evidence="11">
    <location>
        <begin position="590"/>
        <end position="608"/>
    </location>
</feature>
<dbReference type="InterPro" id="IPR000719">
    <property type="entry name" value="Prot_kinase_dom"/>
</dbReference>
<evidence type="ECO:0000259" key="14">
    <source>
        <dbReference type="PROSITE" id="PS51178"/>
    </source>
</evidence>
<reference evidence="15 16" key="1">
    <citation type="submission" date="2020-07" db="EMBL/GenBank/DDBJ databases">
        <title>Sequencing the genomes of 1000 actinobacteria strains.</title>
        <authorList>
            <person name="Klenk H.-P."/>
        </authorList>
    </citation>
    <scope>NUCLEOTIDE SEQUENCE [LARGE SCALE GENOMIC DNA]</scope>
    <source>
        <strain evidence="15 16">DSM 18448</strain>
    </source>
</reference>
<comment type="catalytic activity">
    <reaction evidence="8">
        <text>L-threonyl-[protein] + ATP = O-phospho-L-threonyl-[protein] + ADP + H(+)</text>
        <dbReference type="Rhea" id="RHEA:46608"/>
        <dbReference type="Rhea" id="RHEA-COMP:11060"/>
        <dbReference type="Rhea" id="RHEA-COMP:11605"/>
        <dbReference type="ChEBI" id="CHEBI:15378"/>
        <dbReference type="ChEBI" id="CHEBI:30013"/>
        <dbReference type="ChEBI" id="CHEBI:30616"/>
        <dbReference type="ChEBI" id="CHEBI:61977"/>
        <dbReference type="ChEBI" id="CHEBI:456216"/>
        <dbReference type="EC" id="2.7.11.1"/>
    </reaction>
</comment>
<evidence type="ECO:0000256" key="8">
    <source>
        <dbReference type="ARBA" id="ARBA00047899"/>
    </source>
</evidence>
<dbReference type="FunFam" id="1.10.510.10:FF:000021">
    <property type="entry name" value="Serine/threonine protein kinase"/>
    <property type="match status" value="1"/>
</dbReference>
<keyword evidence="12" id="KW-1133">Transmembrane helix</keyword>
<feature type="region of interest" description="Disordered" evidence="11">
    <location>
        <begin position="324"/>
        <end position="353"/>
    </location>
</feature>
<name>A0A852ZWV1_9ACTN</name>
<dbReference type="Proteomes" id="UP000579605">
    <property type="component" value="Unassembled WGS sequence"/>
</dbReference>
<dbReference type="InterPro" id="IPR005543">
    <property type="entry name" value="PASTA_dom"/>
</dbReference>
<dbReference type="Gene3D" id="1.10.510.10">
    <property type="entry name" value="Transferase(Phosphotransferase) domain 1"/>
    <property type="match status" value="1"/>
</dbReference>
<evidence type="ECO:0000256" key="5">
    <source>
        <dbReference type="ARBA" id="ARBA00022741"/>
    </source>
</evidence>
<dbReference type="Pfam" id="PF00069">
    <property type="entry name" value="Pkinase"/>
    <property type="match status" value="1"/>
</dbReference>
<feature type="domain" description="PASTA" evidence="14">
    <location>
        <begin position="454"/>
        <end position="520"/>
    </location>
</feature>
<evidence type="ECO:0000256" key="7">
    <source>
        <dbReference type="ARBA" id="ARBA00022840"/>
    </source>
</evidence>
<dbReference type="PANTHER" id="PTHR43289">
    <property type="entry name" value="MITOGEN-ACTIVATED PROTEIN KINASE KINASE KINASE 20-RELATED"/>
    <property type="match status" value="1"/>
</dbReference>
<keyword evidence="12" id="KW-0472">Membrane</keyword>
<keyword evidence="16" id="KW-1185">Reference proteome</keyword>
<evidence type="ECO:0000256" key="4">
    <source>
        <dbReference type="ARBA" id="ARBA00022737"/>
    </source>
</evidence>
<evidence type="ECO:0000256" key="10">
    <source>
        <dbReference type="PROSITE-ProRule" id="PRU10141"/>
    </source>
</evidence>
<evidence type="ECO:0000256" key="9">
    <source>
        <dbReference type="ARBA" id="ARBA00048679"/>
    </source>
</evidence>
<feature type="region of interest" description="Disordered" evidence="11">
    <location>
        <begin position="558"/>
        <end position="630"/>
    </location>
</feature>
<evidence type="ECO:0000313" key="16">
    <source>
        <dbReference type="Proteomes" id="UP000579605"/>
    </source>
</evidence>
<dbReference type="SMART" id="SM00220">
    <property type="entry name" value="S_TKc"/>
    <property type="match status" value="1"/>
</dbReference>
<evidence type="ECO:0000256" key="3">
    <source>
        <dbReference type="ARBA" id="ARBA00022679"/>
    </source>
</evidence>
<keyword evidence="6 15" id="KW-0418">Kinase</keyword>
<dbReference type="RefSeq" id="WP_179790757.1">
    <property type="nucleotide sequence ID" value="NZ_BAAARR010000036.1"/>
</dbReference>
<keyword evidence="2" id="KW-0723">Serine/threonine-protein kinase</keyword>
<dbReference type="EC" id="2.7.11.1" evidence="1"/>
<dbReference type="InterPro" id="IPR017441">
    <property type="entry name" value="Protein_kinase_ATP_BS"/>
</dbReference>
<dbReference type="PROSITE" id="PS00108">
    <property type="entry name" value="PROTEIN_KINASE_ST"/>
    <property type="match status" value="1"/>
</dbReference>
<feature type="binding site" evidence="10">
    <location>
        <position position="57"/>
    </location>
    <ligand>
        <name>ATP</name>
        <dbReference type="ChEBI" id="CHEBI:30616"/>
    </ligand>
</feature>
<protein>
    <recommendedName>
        <fullName evidence="1">non-specific serine/threonine protein kinase</fullName>
        <ecNumber evidence="1">2.7.11.1</ecNumber>
    </recommendedName>
</protein>
<dbReference type="EMBL" id="JACBZH010000001">
    <property type="protein sequence ID" value="NYH93196.1"/>
    <property type="molecule type" value="Genomic_DNA"/>
</dbReference>
<feature type="domain" description="PASTA" evidence="14">
    <location>
        <begin position="521"/>
        <end position="585"/>
    </location>
</feature>
<keyword evidence="3 15" id="KW-0808">Transferase</keyword>
<feature type="region of interest" description="Disordered" evidence="11">
    <location>
        <begin position="479"/>
        <end position="506"/>
    </location>
</feature>
<dbReference type="InterPro" id="IPR011009">
    <property type="entry name" value="Kinase-like_dom_sf"/>
</dbReference>
<keyword evidence="5 10" id="KW-0547">Nucleotide-binding</keyword>
<dbReference type="GO" id="GO:0004674">
    <property type="term" value="F:protein serine/threonine kinase activity"/>
    <property type="evidence" value="ECO:0007669"/>
    <property type="project" value="UniProtKB-KW"/>
</dbReference>
<evidence type="ECO:0000256" key="2">
    <source>
        <dbReference type="ARBA" id="ARBA00022527"/>
    </source>
</evidence>
<gene>
    <name evidence="15" type="ORF">F4554_005834</name>
</gene>
<dbReference type="SUPFAM" id="SSF56112">
    <property type="entry name" value="Protein kinase-like (PK-like)"/>
    <property type="match status" value="1"/>
</dbReference>
<dbReference type="FunFam" id="3.30.200.20:FF:000035">
    <property type="entry name" value="Serine/threonine protein kinase Stk1"/>
    <property type="match status" value="1"/>
</dbReference>
<keyword evidence="7 10" id="KW-0067">ATP-binding</keyword>
<comment type="catalytic activity">
    <reaction evidence="9">
        <text>L-seryl-[protein] + ATP = O-phospho-L-seryl-[protein] + ADP + H(+)</text>
        <dbReference type="Rhea" id="RHEA:17989"/>
        <dbReference type="Rhea" id="RHEA-COMP:9863"/>
        <dbReference type="Rhea" id="RHEA-COMP:11604"/>
        <dbReference type="ChEBI" id="CHEBI:15378"/>
        <dbReference type="ChEBI" id="CHEBI:29999"/>
        <dbReference type="ChEBI" id="CHEBI:30616"/>
        <dbReference type="ChEBI" id="CHEBI:83421"/>
        <dbReference type="ChEBI" id="CHEBI:456216"/>
        <dbReference type="EC" id="2.7.11.1"/>
    </reaction>
</comment>
<sequence>MTPNDRAQSGPSGDAERTVPRRVLGGRYELHEELGHGGMAVVWAGIDLRLGRRVAVKTLRPEHAADSTFQARFRREAQSAASLNHHSIVAVYDNGEGDLNGVSVPYIVMEYVEGRTLRDVLREGRPILPERALEVVSEILDALEYSHRAGIIHRDVKPANVMVTPAGDVKVMDFGIARAISDVSAALTQTAAVIGTAQYLSPEQARSEQVGARSDVYSTGCLLYELLTGRPPFTGDSPVSVAYQHVREEAPPPSAVSSRVPPEADRITMQALRKDPADRYQSAAEMRADIQRALAGENVLASEAPTVAAATAVAAAPADATARFAPTADQEPGANETAEQRRWAPGDRDDHDEENRRALPWVLALLGLVLLGVLAFAAYQLINGGSAQTTSAPSLIGKTESQAKAALAAKNLKLGGTTDKASEDAPKGQVIAQDPAPGRSVRVGGSIDVTVSSGKPQVRIPEVVGDQMAEARTKLEEAGFRVRDKEDKQSSKPGGEVTRVNPPEGSLVGKSSLVTIYHSTGLTEVPDVTKKDEGEAKAILEDAGFKVRAIREENADADPGTVLSQIPDAGARREAGTRVTIVVAKEPKPTAKPTPTDTPTPTDSPSPTPTDDNNNNDNNDNGFPGLPGLP</sequence>
<dbReference type="PROSITE" id="PS51178">
    <property type="entry name" value="PASTA"/>
    <property type="match status" value="3"/>
</dbReference>
<feature type="compositionally biased region" description="Basic and acidic residues" evidence="11">
    <location>
        <begin position="338"/>
        <end position="353"/>
    </location>
</feature>
<dbReference type="Gene3D" id="3.30.200.20">
    <property type="entry name" value="Phosphorylase Kinase, domain 1"/>
    <property type="match status" value="1"/>
</dbReference>
<evidence type="ECO:0000256" key="11">
    <source>
        <dbReference type="SAM" id="MobiDB-lite"/>
    </source>
</evidence>
<feature type="transmembrane region" description="Helical" evidence="12">
    <location>
        <begin position="358"/>
        <end position="382"/>
    </location>
</feature>